<keyword evidence="2" id="KW-1185">Reference proteome</keyword>
<dbReference type="SUPFAM" id="SSF55729">
    <property type="entry name" value="Acyl-CoA N-acyltransferases (Nat)"/>
    <property type="match status" value="1"/>
</dbReference>
<name>A0A2H1L0W3_9MICO</name>
<reference evidence="2" key="1">
    <citation type="submission" date="2017-03" db="EMBL/GenBank/DDBJ databases">
        <authorList>
            <person name="Monnet C."/>
        </authorList>
    </citation>
    <scope>NUCLEOTIDE SEQUENCE [LARGE SCALE GENOMIC DNA]</scope>
    <source>
        <strain evidence="2">SJ5-8</strain>
    </source>
</reference>
<dbReference type="InterPro" id="IPR016181">
    <property type="entry name" value="Acyl_CoA_acyltransferase"/>
</dbReference>
<gene>
    <name evidence="1" type="ORF">BJEO58_00055</name>
</gene>
<dbReference type="EMBL" id="FXZM01000001">
    <property type="protein sequence ID" value="SMY10489.1"/>
    <property type="molecule type" value="Genomic_DNA"/>
</dbReference>
<evidence type="ECO:0000313" key="1">
    <source>
        <dbReference type="EMBL" id="SMY10489.1"/>
    </source>
</evidence>
<proteinExistence type="predicted"/>
<evidence type="ECO:0000313" key="2">
    <source>
        <dbReference type="Proteomes" id="UP000234462"/>
    </source>
</evidence>
<dbReference type="Gene3D" id="3.40.630.30">
    <property type="match status" value="1"/>
</dbReference>
<accession>A0A2H1L0W3</accession>
<evidence type="ECO:0008006" key="3">
    <source>
        <dbReference type="Google" id="ProtNLM"/>
    </source>
</evidence>
<organism evidence="1 2">
    <name type="scientific">Brevibacterium jeotgali</name>
    <dbReference type="NCBI Taxonomy" id="1262550"/>
    <lineage>
        <taxon>Bacteria</taxon>
        <taxon>Bacillati</taxon>
        <taxon>Actinomycetota</taxon>
        <taxon>Actinomycetes</taxon>
        <taxon>Micrococcales</taxon>
        <taxon>Brevibacteriaceae</taxon>
        <taxon>Brevibacterium</taxon>
    </lineage>
</organism>
<protein>
    <recommendedName>
        <fullName evidence="3">Acetyltransferase (GNAT) family protein</fullName>
    </recommendedName>
</protein>
<dbReference type="Proteomes" id="UP000234462">
    <property type="component" value="Unassembled WGS sequence"/>
</dbReference>
<dbReference type="AlphaFoldDB" id="A0A2H1L0W3"/>
<sequence length="397" mass="42709">MRRWPSPSYTGTVIDTVSMRRSRDLPDDEDADVDFHERLAALELAVVSDRLGIPELATTAERRRSEWEHDATHVREAAVAVDATGRDVGAWVVDVPVRDNLDTADVQVLDPPLSAVTDSEADDLHAALLADALATVRRHGRHVVFTHEVLKEVVGESLPPHVLEPVAGGPADADLRFAVVWDLPAGSAIPARSGSGAVSRSDRSVRRMTAAGFVPVQLERFSVLDLIDSGGTGDPHPSLRSVSWVDDAPVEWAAQLADLYSVFEATVPTGGASFDPEVWDVARLRAVEATARAAGVVRVVSAVAEGPRLLAFTVFEQTPGSPLVFQEHTVVRPEVRGLGLAAAVKRANAAHLRAVSPDAVTVCTWNAVENPAMIAVNTAAGFRPWAFTVLWELRLDR</sequence>